<dbReference type="GO" id="GO:0006362">
    <property type="term" value="P:transcription elongation by RNA polymerase I"/>
    <property type="evidence" value="ECO:0007669"/>
    <property type="project" value="TreeGrafter"/>
</dbReference>
<dbReference type="InterPro" id="IPR000783">
    <property type="entry name" value="RNA_pol_subH/Rpb5_C"/>
</dbReference>
<protein>
    <recommendedName>
        <fullName evidence="3">RNA polymerase subunit H/Rpb5 C-terminal domain-containing protein</fullName>
    </recommendedName>
</protein>
<reference evidence="4" key="1">
    <citation type="journal article" date="2020" name="Nature">
        <title>Giant virus diversity and host interactions through global metagenomics.</title>
        <authorList>
            <person name="Schulz F."/>
            <person name="Roux S."/>
            <person name="Paez-Espino D."/>
            <person name="Jungbluth S."/>
            <person name="Walsh D.A."/>
            <person name="Denef V.J."/>
            <person name="McMahon K.D."/>
            <person name="Konstantinidis K.T."/>
            <person name="Eloe-Fadrosh E.A."/>
            <person name="Kyrpides N.C."/>
            <person name="Woyke T."/>
        </authorList>
    </citation>
    <scope>NUCLEOTIDE SEQUENCE</scope>
    <source>
        <strain evidence="4">GVMAG-M-3300027769-26</strain>
    </source>
</reference>
<dbReference type="GO" id="GO:0005665">
    <property type="term" value="C:RNA polymerase II, core complex"/>
    <property type="evidence" value="ECO:0007669"/>
    <property type="project" value="TreeGrafter"/>
</dbReference>
<dbReference type="AlphaFoldDB" id="A0A6C0LCV3"/>
<dbReference type="PANTHER" id="PTHR10535">
    <property type="entry name" value="DNA-DIRECTED RNA POLYMERASES I, II, AND III SUBUNIT RPABC1"/>
    <property type="match status" value="1"/>
</dbReference>
<dbReference type="GO" id="GO:0042797">
    <property type="term" value="P:tRNA transcription by RNA polymerase III"/>
    <property type="evidence" value="ECO:0007669"/>
    <property type="project" value="TreeGrafter"/>
</dbReference>
<dbReference type="GO" id="GO:0006366">
    <property type="term" value="P:transcription by RNA polymerase II"/>
    <property type="evidence" value="ECO:0007669"/>
    <property type="project" value="TreeGrafter"/>
</dbReference>
<dbReference type="GO" id="GO:0005736">
    <property type="term" value="C:RNA polymerase I complex"/>
    <property type="evidence" value="ECO:0007669"/>
    <property type="project" value="TreeGrafter"/>
</dbReference>
<dbReference type="PROSITE" id="PS01110">
    <property type="entry name" value="RNA_POL_H_23KD"/>
    <property type="match status" value="1"/>
</dbReference>
<dbReference type="Pfam" id="PF01191">
    <property type="entry name" value="RNA_pol_Rpb5_C"/>
    <property type="match status" value="1"/>
</dbReference>
<keyword evidence="1" id="KW-0804">Transcription</keyword>
<dbReference type="InterPro" id="IPR020608">
    <property type="entry name" value="RNA_pol_subH/Rpb5_CS"/>
</dbReference>
<dbReference type="GO" id="GO:0005666">
    <property type="term" value="C:RNA polymerase III complex"/>
    <property type="evidence" value="ECO:0007669"/>
    <property type="project" value="TreeGrafter"/>
</dbReference>
<dbReference type="SUPFAM" id="SSF55287">
    <property type="entry name" value="RPB5-like RNA polymerase subunit"/>
    <property type="match status" value="1"/>
</dbReference>
<accession>A0A6C0LCV3</accession>
<dbReference type="PANTHER" id="PTHR10535:SF0">
    <property type="entry name" value="DNA-DIRECTED RNA POLYMERASES I, II, AND III SUBUNIT RPABC1"/>
    <property type="match status" value="1"/>
</dbReference>
<dbReference type="EMBL" id="MN740459">
    <property type="protein sequence ID" value="QHU27538.1"/>
    <property type="molecule type" value="Genomic_DNA"/>
</dbReference>
<name>A0A6C0LCV3_9ZZZZ</name>
<dbReference type="Gene3D" id="3.90.940.20">
    <property type="entry name" value="RPB5-like RNA polymerase subunit"/>
    <property type="match status" value="1"/>
</dbReference>
<evidence type="ECO:0000256" key="2">
    <source>
        <dbReference type="ARBA" id="ARBA00025765"/>
    </source>
</evidence>
<dbReference type="InterPro" id="IPR035913">
    <property type="entry name" value="RPB5-like_sf"/>
</dbReference>
<organism evidence="4">
    <name type="scientific">viral metagenome</name>
    <dbReference type="NCBI Taxonomy" id="1070528"/>
    <lineage>
        <taxon>unclassified sequences</taxon>
        <taxon>metagenomes</taxon>
        <taxon>organismal metagenomes</taxon>
    </lineage>
</organism>
<evidence type="ECO:0000313" key="4">
    <source>
        <dbReference type="EMBL" id="QHU27538.1"/>
    </source>
</evidence>
<evidence type="ECO:0000259" key="3">
    <source>
        <dbReference type="Pfam" id="PF01191"/>
    </source>
</evidence>
<proteinExistence type="inferred from homology"/>
<evidence type="ECO:0000256" key="1">
    <source>
        <dbReference type="ARBA" id="ARBA00023163"/>
    </source>
</evidence>
<feature type="domain" description="RNA polymerase subunit H/Rpb5 C-terminal" evidence="3">
    <location>
        <begin position="132"/>
        <end position="204"/>
    </location>
</feature>
<dbReference type="PIRSF" id="PIRSF000747">
    <property type="entry name" value="RPB5"/>
    <property type="match status" value="1"/>
</dbReference>
<sequence length="206" mass="23983">MDIEIINKNIEDMLVNRGDDVSSFKEILLSLSKEDFESDKLVINVQTLNTTILYALSKNLRKNIINELKEKLKDGDNIKDFTNKYGGKNNIILVFNNESISTAVKSQLNKYDKIFQKNGGHLQYFSSQQLMFNPTKHEYVPKHTKLTEEEVKDFMKEYLARSKMHMHVILQNDPIAKWIGLKHGDIVRIDRYNENSGESFSYRSCI</sequence>
<comment type="similarity">
    <text evidence="2">Belongs to the archaeal Rpo5/eukaryotic RPB5 RNA polymerase subunit family.</text>
</comment>
<dbReference type="GO" id="GO:0003677">
    <property type="term" value="F:DNA binding"/>
    <property type="evidence" value="ECO:0007669"/>
    <property type="project" value="InterPro"/>
</dbReference>
<dbReference type="InterPro" id="IPR014381">
    <property type="entry name" value="Arch_Rpo5/euc_Rpb5"/>
</dbReference>
<dbReference type="GO" id="GO:0003899">
    <property type="term" value="F:DNA-directed RNA polymerase activity"/>
    <property type="evidence" value="ECO:0007669"/>
    <property type="project" value="InterPro"/>
</dbReference>